<feature type="coiled-coil region" evidence="6">
    <location>
        <begin position="853"/>
        <end position="894"/>
    </location>
</feature>
<comment type="subunit">
    <text evidence="6">Homodimer.</text>
</comment>
<dbReference type="GO" id="GO:0005524">
    <property type="term" value="F:ATP binding"/>
    <property type="evidence" value="ECO:0007669"/>
    <property type="project" value="UniProtKB-UniRule"/>
</dbReference>
<dbReference type="InterPro" id="IPR036277">
    <property type="entry name" value="SMC_hinge_sf"/>
</dbReference>
<organism evidence="8 9">
    <name type="scientific">Nitrococcus mobilis Nb-231</name>
    <dbReference type="NCBI Taxonomy" id="314278"/>
    <lineage>
        <taxon>Bacteria</taxon>
        <taxon>Pseudomonadati</taxon>
        <taxon>Pseudomonadota</taxon>
        <taxon>Gammaproteobacteria</taxon>
        <taxon>Chromatiales</taxon>
        <taxon>Ectothiorhodospiraceae</taxon>
        <taxon>Nitrococcus</taxon>
    </lineage>
</organism>
<dbReference type="Pfam" id="PF06470">
    <property type="entry name" value="SMC_hinge"/>
    <property type="match status" value="1"/>
</dbReference>
<dbReference type="Gene3D" id="3.40.50.300">
    <property type="entry name" value="P-loop containing nucleotide triphosphate hydrolases"/>
    <property type="match status" value="2"/>
</dbReference>
<dbReference type="Pfam" id="PF02463">
    <property type="entry name" value="SMC_N"/>
    <property type="match status" value="1"/>
</dbReference>
<dbReference type="AlphaFoldDB" id="A4BM28"/>
<dbReference type="GO" id="GO:0006260">
    <property type="term" value="P:DNA replication"/>
    <property type="evidence" value="ECO:0007669"/>
    <property type="project" value="UniProtKB-UniRule"/>
</dbReference>
<dbReference type="PANTHER" id="PTHR43977">
    <property type="entry name" value="STRUCTURAL MAINTENANCE OF CHROMOSOMES PROTEIN 3"/>
    <property type="match status" value="1"/>
</dbReference>
<evidence type="ECO:0000313" key="8">
    <source>
        <dbReference type="EMBL" id="EAR23366.1"/>
    </source>
</evidence>
<dbReference type="PIRSF" id="PIRSF005719">
    <property type="entry name" value="SMC"/>
    <property type="match status" value="1"/>
</dbReference>
<comment type="domain">
    <text evidence="6">Contains large globular domains required for ATP hydrolysis at each terminus and a third globular domain forming a flexible hinge near the middle of the molecule. These domains are separated by coiled-coil structures.</text>
</comment>
<feature type="binding site" evidence="6">
    <location>
        <begin position="32"/>
        <end position="39"/>
    </location>
    <ligand>
        <name>ATP</name>
        <dbReference type="ChEBI" id="CHEBI:30616"/>
    </ligand>
</feature>
<accession>A4BM28</accession>
<dbReference type="InterPro" id="IPR003395">
    <property type="entry name" value="RecF/RecN/SMC_N"/>
</dbReference>
<dbReference type="eggNOG" id="COG1196">
    <property type="taxonomic scope" value="Bacteria"/>
</dbReference>
<dbReference type="InterPro" id="IPR010935">
    <property type="entry name" value="SMC_hinge"/>
</dbReference>
<dbReference type="GO" id="GO:0016887">
    <property type="term" value="F:ATP hydrolysis activity"/>
    <property type="evidence" value="ECO:0007669"/>
    <property type="project" value="InterPro"/>
</dbReference>
<dbReference type="Proteomes" id="UP000003374">
    <property type="component" value="Unassembled WGS sequence"/>
</dbReference>
<dbReference type="InterPro" id="IPR024704">
    <property type="entry name" value="SMC"/>
</dbReference>
<evidence type="ECO:0000256" key="4">
    <source>
        <dbReference type="ARBA" id="ARBA00023054"/>
    </source>
</evidence>
<feature type="domain" description="SMC hinge" evidence="7">
    <location>
        <begin position="520"/>
        <end position="623"/>
    </location>
</feature>
<dbReference type="HOGENOM" id="CLU_001042_2_2_6"/>
<reference evidence="8 9" key="1">
    <citation type="submission" date="2006-02" db="EMBL/GenBank/DDBJ databases">
        <authorList>
            <person name="Waterbury J."/>
            <person name="Ferriera S."/>
            <person name="Johnson J."/>
            <person name="Kravitz S."/>
            <person name="Halpern A."/>
            <person name="Remington K."/>
            <person name="Beeson K."/>
            <person name="Tran B."/>
            <person name="Rogers Y.-H."/>
            <person name="Friedman R."/>
            <person name="Venter J.C."/>
        </authorList>
    </citation>
    <scope>NUCLEOTIDE SEQUENCE [LARGE SCALE GENOMIC DNA]</scope>
    <source>
        <strain evidence="8 9">Nb-231</strain>
    </source>
</reference>
<dbReference type="OrthoDB" id="9808768at2"/>
<evidence type="ECO:0000256" key="5">
    <source>
        <dbReference type="ARBA" id="ARBA00023125"/>
    </source>
</evidence>
<dbReference type="GO" id="GO:0007062">
    <property type="term" value="P:sister chromatid cohesion"/>
    <property type="evidence" value="ECO:0007669"/>
    <property type="project" value="InterPro"/>
</dbReference>
<name>A4BM28_9GAMM</name>
<dbReference type="SMART" id="SM00968">
    <property type="entry name" value="SMC_hinge"/>
    <property type="match status" value="1"/>
</dbReference>
<dbReference type="GO" id="GO:0007059">
    <property type="term" value="P:chromosome segregation"/>
    <property type="evidence" value="ECO:0007669"/>
    <property type="project" value="UniProtKB-UniRule"/>
</dbReference>
<comment type="function">
    <text evidence="6">Required for chromosome condensation and partitioning.</text>
</comment>
<evidence type="ECO:0000256" key="2">
    <source>
        <dbReference type="ARBA" id="ARBA00022741"/>
    </source>
</evidence>
<dbReference type="CDD" id="cd03278">
    <property type="entry name" value="ABC_SMC_barmotin"/>
    <property type="match status" value="1"/>
</dbReference>
<comment type="similarity">
    <text evidence="6">Belongs to the SMC family.</text>
</comment>
<evidence type="ECO:0000313" key="9">
    <source>
        <dbReference type="Proteomes" id="UP000003374"/>
    </source>
</evidence>
<dbReference type="STRING" id="314278.NB231_16138"/>
<comment type="subcellular location">
    <subcellularLocation>
        <location evidence="6">Cytoplasm</location>
    </subcellularLocation>
</comment>
<feature type="coiled-coil region" evidence="6">
    <location>
        <begin position="318"/>
        <end position="348"/>
    </location>
</feature>
<dbReference type="SUPFAM" id="SSF52540">
    <property type="entry name" value="P-loop containing nucleoside triphosphate hydrolases"/>
    <property type="match status" value="2"/>
</dbReference>
<keyword evidence="5 6" id="KW-0238">DNA-binding</keyword>
<evidence type="ECO:0000256" key="6">
    <source>
        <dbReference type="HAMAP-Rule" id="MF_01894"/>
    </source>
</evidence>
<dbReference type="GO" id="GO:0005737">
    <property type="term" value="C:cytoplasm"/>
    <property type="evidence" value="ECO:0007669"/>
    <property type="project" value="UniProtKB-SubCell"/>
</dbReference>
<dbReference type="RefSeq" id="WP_005004573.1">
    <property type="nucleotide sequence ID" value="NZ_CH672427.1"/>
</dbReference>
<dbReference type="HAMAP" id="MF_01894">
    <property type="entry name" value="Smc_prok"/>
    <property type="match status" value="1"/>
</dbReference>
<dbReference type="SUPFAM" id="SSF75553">
    <property type="entry name" value="Smc hinge domain"/>
    <property type="match status" value="1"/>
</dbReference>
<dbReference type="Gene3D" id="1.10.287.1490">
    <property type="match status" value="1"/>
</dbReference>
<feature type="coiled-coil region" evidence="6">
    <location>
        <begin position="398"/>
        <end position="493"/>
    </location>
</feature>
<proteinExistence type="inferred from homology"/>
<dbReference type="InterPro" id="IPR027417">
    <property type="entry name" value="P-loop_NTPase"/>
</dbReference>
<comment type="caution">
    <text evidence="8">The sequence shown here is derived from an EMBL/GenBank/DDBJ whole genome shotgun (WGS) entry which is preliminary data.</text>
</comment>
<keyword evidence="1 6" id="KW-0963">Cytoplasm</keyword>
<gene>
    <name evidence="6" type="primary">smc</name>
    <name evidence="8" type="ORF">NB231_16138</name>
</gene>
<dbReference type="EMBL" id="AAOF01000001">
    <property type="protein sequence ID" value="EAR23366.1"/>
    <property type="molecule type" value="Genomic_DNA"/>
</dbReference>
<protein>
    <recommendedName>
        <fullName evidence="6">Chromosome partition protein Smc</fullName>
    </recommendedName>
</protein>
<feature type="coiled-coil region" evidence="6">
    <location>
        <begin position="664"/>
        <end position="712"/>
    </location>
</feature>
<keyword evidence="9" id="KW-1185">Reference proteome</keyword>
<dbReference type="GO" id="GO:0003677">
    <property type="term" value="F:DNA binding"/>
    <property type="evidence" value="ECO:0007669"/>
    <property type="project" value="UniProtKB-UniRule"/>
</dbReference>
<dbReference type="NCBIfam" id="TIGR02168">
    <property type="entry name" value="SMC_prok_B"/>
    <property type="match status" value="1"/>
</dbReference>
<feature type="coiled-coil region" evidence="6">
    <location>
        <begin position="755"/>
        <end position="810"/>
    </location>
</feature>
<keyword evidence="3 6" id="KW-0067">ATP-binding</keyword>
<evidence type="ECO:0000256" key="3">
    <source>
        <dbReference type="ARBA" id="ARBA00022840"/>
    </source>
</evidence>
<sequence length="1170" mass="132744">MRLNKIKLAGFKSFVEPTTVSLPGSIVGVVGPNGCGKSNIIDAVRWVMGESSPRYLRGESMADVIFNGSDARKPVSMASIELIFDNTDAAADSKYSAYNEISVRRQVNREGQSNYYFNGARCRRRDITDVFLGTGLGPRSYSLIEQSMIARIIDARPDELRAHLEEAAGISFYRERRKETERRMLDTLENLGRLNDIRSELGRQLDKLTRQARAATRYRALKVEQRERQAQLHVLKLQTLDSEQQRVRCERSAHEGDLEAQLARQSALEHEVEDSRACYAECNGRVNELQAQYYTAGSEISRVEQQIDHRRELGEASRQELERNREALLEIERNFDQDQGKLAKLQAQQQELVPAVNEAAVAEIAAREAAGSWRDQLEKWRQRWDRFSEEVAQSVRIVQVERARIEQLEQRSHELTRRARRLQEETDQLIRDDPEAELAQLSERERSLLEELAELEQRHQRQQAALGELRERITQLTDELDEVREALHRDQARLTSLETIQQAALGEDETLRTWLENLALDGERRLSQWVDVEPGWEHAVETVLGSALQAIVTERTCTPGEALRPPSAGTVMLFTPGADEAFTDPSLALASTLRDKVNAPWALDDLLGHVYCVDDLDSACTLAAGLGTHESVVTPEGVWLGRRWVRLPGTNNPAAGVIARGRELEALRSGVALWQKRLAALQSEQGRLRSELAGAESTFEALREELARRQRDLASDRTRAESLLHRRDQIRQRRSVIAQEQTEIAATRQDTVEVIRTAQARLQEALERGETLERERALHNEEQQRLQAQLATAQNRCNELQARLHELTLQEQSVATAQAALEESFTRLQTRRERLLTRDAELEAVLAQLDAPEAELESERERLLARQRTVEEELRQARRELDESGRRLRELEPQRSQAAQRAVELRHVLESVRLREQELKIRAQAQVEQLDELGYEPESVVAKLNPELNEAACAQELSRLQEQIARLEPVNLAAIDECRDLEERKAYIEGQHADLTVALKTLEDAIRHIDQETRRRFKETFEQVDQRLRALFPRLFGGGQAHLELTGEDLLEAAITIMARPPGKKITSLHLLSSGEKALTAVSLIFALFELNPAPFCMLDEVDAPLDEANVGRFCDLLREQSARVQFIMITHNKTTMQVASHLLGITMNEPGVSRLVAVDLAQAVELAAV</sequence>
<keyword evidence="4 6" id="KW-0175">Coiled coil</keyword>
<dbReference type="GO" id="GO:0005694">
    <property type="term" value="C:chromosome"/>
    <property type="evidence" value="ECO:0007669"/>
    <property type="project" value="InterPro"/>
</dbReference>
<dbReference type="GO" id="GO:0030261">
    <property type="term" value="P:chromosome condensation"/>
    <property type="evidence" value="ECO:0007669"/>
    <property type="project" value="InterPro"/>
</dbReference>
<evidence type="ECO:0000256" key="1">
    <source>
        <dbReference type="ARBA" id="ARBA00022490"/>
    </source>
</evidence>
<dbReference type="InterPro" id="IPR011890">
    <property type="entry name" value="SMC_prok"/>
</dbReference>
<evidence type="ECO:0000259" key="7">
    <source>
        <dbReference type="SMART" id="SM00968"/>
    </source>
</evidence>
<keyword evidence="2 6" id="KW-0547">Nucleotide-binding</keyword>